<dbReference type="InParanoid" id="A0A667XGS3"/>
<dbReference type="FunFam" id="3.30.470.160:FF:000001">
    <property type="entry name" value="Kinase"/>
    <property type="match status" value="1"/>
</dbReference>
<dbReference type="Gene3D" id="3.30.470.160">
    <property type="entry name" value="Inositol polyphosphate kinase"/>
    <property type="match status" value="1"/>
</dbReference>
<dbReference type="Pfam" id="PF03770">
    <property type="entry name" value="IPK"/>
    <property type="match status" value="1"/>
</dbReference>
<feature type="region of interest" description="Disordered" evidence="8">
    <location>
        <begin position="117"/>
        <end position="153"/>
    </location>
</feature>
<evidence type="ECO:0000256" key="1">
    <source>
        <dbReference type="ARBA" id="ARBA00007374"/>
    </source>
</evidence>
<feature type="compositionally biased region" description="Polar residues" evidence="8">
    <location>
        <begin position="1"/>
        <end position="21"/>
    </location>
</feature>
<evidence type="ECO:0000313" key="10">
    <source>
        <dbReference type="Proteomes" id="UP000472263"/>
    </source>
</evidence>
<dbReference type="SUPFAM" id="SSF56104">
    <property type="entry name" value="SAICAR synthase-like"/>
    <property type="match status" value="1"/>
</dbReference>
<evidence type="ECO:0000256" key="8">
    <source>
        <dbReference type="SAM" id="MobiDB-lite"/>
    </source>
</evidence>
<dbReference type="GO" id="GO:0000828">
    <property type="term" value="F:inositol hexakisphosphate kinase activity"/>
    <property type="evidence" value="ECO:0007669"/>
    <property type="project" value="TreeGrafter"/>
</dbReference>
<evidence type="ECO:0000256" key="2">
    <source>
        <dbReference type="ARBA" id="ARBA00022679"/>
    </source>
</evidence>
<dbReference type="PANTHER" id="PTHR12400:SF106">
    <property type="entry name" value="INOSITOL-TRISPHOSPHATE 3-KINASE C"/>
    <property type="match status" value="1"/>
</dbReference>
<dbReference type="GO" id="GO:0008440">
    <property type="term" value="F:inositol-1,4,5-trisphosphate 3-kinase activity"/>
    <property type="evidence" value="ECO:0007669"/>
    <property type="project" value="UniProtKB-EC"/>
</dbReference>
<dbReference type="Ensembl" id="ENSMMDT00005013680.1">
    <property type="protein sequence ID" value="ENSMMDP00005013293.1"/>
    <property type="gene ID" value="ENSMMDG00005006936.1"/>
</dbReference>
<organism evidence="9 10">
    <name type="scientific">Myripristis murdjan</name>
    <name type="common">pinecone soldierfish</name>
    <dbReference type="NCBI Taxonomy" id="586833"/>
    <lineage>
        <taxon>Eukaryota</taxon>
        <taxon>Metazoa</taxon>
        <taxon>Chordata</taxon>
        <taxon>Craniata</taxon>
        <taxon>Vertebrata</taxon>
        <taxon>Euteleostomi</taxon>
        <taxon>Actinopterygii</taxon>
        <taxon>Neopterygii</taxon>
        <taxon>Teleostei</taxon>
        <taxon>Neoteleostei</taxon>
        <taxon>Acanthomorphata</taxon>
        <taxon>Holocentriformes</taxon>
        <taxon>Holocentridae</taxon>
        <taxon>Myripristis</taxon>
    </lineage>
</organism>
<evidence type="ECO:0000313" key="9">
    <source>
        <dbReference type="Ensembl" id="ENSMMDP00005013293.1"/>
    </source>
</evidence>
<comment type="catalytic activity">
    <reaction evidence="6">
        <text>1D-myo-inositol 1,4,5-trisphosphate + ATP = 1D-myo-inositol 1,3,4,5-tetrakisphosphate + ADP + H(+)</text>
        <dbReference type="Rhea" id="RHEA:11020"/>
        <dbReference type="ChEBI" id="CHEBI:15378"/>
        <dbReference type="ChEBI" id="CHEBI:30616"/>
        <dbReference type="ChEBI" id="CHEBI:57895"/>
        <dbReference type="ChEBI" id="CHEBI:203600"/>
        <dbReference type="ChEBI" id="CHEBI:456216"/>
        <dbReference type="EC" id="2.7.1.127"/>
    </reaction>
    <physiologicalReaction direction="left-to-right" evidence="6">
        <dbReference type="Rhea" id="RHEA:11021"/>
    </physiologicalReaction>
</comment>
<reference evidence="9" key="1">
    <citation type="submission" date="2019-06" db="EMBL/GenBank/DDBJ databases">
        <authorList>
            <consortium name="Wellcome Sanger Institute Data Sharing"/>
        </authorList>
    </citation>
    <scope>NUCLEOTIDE SEQUENCE [LARGE SCALE GENOMIC DNA]</scope>
</reference>
<name>A0A667XGS3_9TELE</name>
<reference evidence="9" key="2">
    <citation type="submission" date="2025-08" db="UniProtKB">
        <authorList>
            <consortium name="Ensembl"/>
        </authorList>
    </citation>
    <scope>IDENTIFICATION</scope>
</reference>
<evidence type="ECO:0000256" key="3">
    <source>
        <dbReference type="ARBA" id="ARBA00022741"/>
    </source>
</evidence>
<proteinExistence type="inferred from homology"/>
<sequence>MLVSTTACGMGQTRSGLSHATATPGKATWKPGETAKRLRIRTFTRGERRQGDRLNRNQTKNKELAWLEGNHRRTSHTLGNVKESTDSETRHGVEKLPGHDSALAVGEELTATWFKNRSGLKHDPRESHDVNAKAATGSSDASDLETGSGEVSRAGCAEELCGEPKYKGEDDASDPPAWAMENQPLGENIQASVVPEVRELPVNNLSSTAKCTSGQETERTFASLRLCSNQPLDSAPPIADDDHTEGEMTKSDFNTVSCQPRAASDQSNCYPVESGSRRDSDLAQSASACQGFQGTIPKLIITRDPSPSRPQDPAAPQTAGPGISGSCLDPHADDESPCSDSGCGGSPALIRSPRKLSNSSSIGLSSASSFEESEDDFTGSDIESSLSPGRCQGLGSPDDGTGNKPWHKLKTMVHWSPFVVSFKKRYPWVQLAGHAGNFRAGEFGRLLKRFCECEQQCLQKLMGDILCPFVPGYYGVVQRDEQDYNLMDDLLADFDSPSIMDCKMGSRTYLEEELIKAREHPRLRKDMYDKMVAVDPGAPTEQERAQQGVLKPRYMQWRETLSSTATLGFRIEGIKKADGTFNTNFKKTKHREQVMQALEDFVNGNIQILKLYLQRLEELRSVLEKSDFFRTHEVVGSSLLFVHDASGQARVWMIDFGKTVPLPAPLTLDHRTPWVEGNREDGYLWGLDNLIDIFSSMLPQTP</sequence>
<dbReference type="PANTHER" id="PTHR12400">
    <property type="entry name" value="INOSITOL POLYPHOSPHATE KINASE"/>
    <property type="match status" value="1"/>
</dbReference>
<evidence type="ECO:0000256" key="7">
    <source>
        <dbReference type="RuleBase" id="RU363090"/>
    </source>
</evidence>
<evidence type="ECO:0000256" key="5">
    <source>
        <dbReference type="ARBA" id="ARBA00022840"/>
    </source>
</evidence>
<dbReference type="EC" id="2.7.-.-" evidence="7"/>
<dbReference type="GO" id="GO:0005524">
    <property type="term" value="F:ATP binding"/>
    <property type="evidence" value="ECO:0007669"/>
    <property type="project" value="UniProtKB-KW"/>
</dbReference>
<keyword evidence="10" id="KW-1185">Reference proteome</keyword>
<dbReference type="GeneTree" id="ENSGT00940000160033"/>
<dbReference type="Proteomes" id="UP000472263">
    <property type="component" value="Chromosome 13"/>
</dbReference>
<dbReference type="InterPro" id="IPR005522">
    <property type="entry name" value="IPK"/>
</dbReference>
<protein>
    <recommendedName>
        <fullName evidence="7">Kinase</fullName>
        <ecNumber evidence="7">2.7.-.-</ecNumber>
    </recommendedName>
</protein>
<dbReference type="GO" id="GO:0005634">
    <property type="term" value="C:nucleus"/>
    <property type="evidence" value="ECO:0007669"/>
    <property type="project" value="TreeGrafter"/>
</dbReference>
<dbReference type="GO" id="GO:0005737">
    <property type="term" value="C:cytoplasm"/>
    <property type="evidence" value="ECO:0007669"/>
    <property type="project" value="TreeGrafter"/>
</dbReference>
<gene>
    <name evidence="9" type="primary">ITPKC</name>
    <name evidence="9" type="synonym">itpkcb</name>
</gene>
<dbReference type="GO" id="GO:0032958">
    <property type="term" value="P:inositol phosphate biosynthetic process"/>
    <property type="evidence" value="ECO:0007669"/>
    <property type="project" value="InterPro"/>
</dbReference>
<keyword evidence="4 7" id="KW-0418">Kinase</keyword>
<feature type="region of interest" description="Disordered" evidence="8">
    <location>
        <begin position="1"/>
        <end position="30"/>
    </location>
</feature>
<feature type="compositionally biased region" description="Low complexity" evidence="8">
    <location>
        <begin position="357"/>
        <end position="370"/>
    </location>
</feature>
<dbReference type="InterPro" id="IPR038286">
    <property type="entry name" value="IPK_sf"/>
</dbReference>
<keyword evidence="3" id="KW-0547">Nucleotide-binding</keyword>
<comment type="similarity">
    <text evidence="1 7">Belongs to the inositol phosphokinase (IPK) family.</text>
</comment>
<dbReference type="OrthoDB" id="338650at2759"/>
<keyword evidence="5" id="KW-0067">ATP-binding</keyword>
<dbReference type="RefSeq" id="XP_029922777.1">
    <property type="nucleotide sequence ID" value="XM_030066917.1"/>
</dbReference>
<dbReference type="AlphaFoldDB" id="A0A667XGS3"/>
<dbReference type="GeneID" id="115370085"/>
<accession>A0A667XGS3</accession>
<evidence type="ECO:0000256" key="6">
    <source>
        <dbReference type="ARBA" id="ARBA00051963"/>
    </source>
</evidence>
<feature type="compositionally biased region" description="Basic and acidic residues" evidence="8">
    <location>
        <begin position="120"/>
        <end position="131"/>
    </location>
</feature>
<feature type="region of interest" description="Disordered" evidence="8">
    <location>
        <begin position="229"/>
        <end position="287"/>
    </location>
</feature>
<feature type="region of interest" description="Disordered" evidence="8">
    <location>
        <begin position="300"/>
        <end position="405"/>
    </location>
</feature>
<keyword evidence="2 7" id="KW-0808">Transferase</keyword>
<dbReference type="RefSeq" id="XP_029922776.1">
    <property type="nucleotide sequence ID" value="XM_030066916.1"/>
</dbReference>
<evidence type="ECO:0000256" key="4">
    <source>
        <dbReference type="ARBA" id="ARBA00022777"/>
    </source>
</evidence>
<dbReference type="GO" id="GO:0046854">
    <property type="term" value="P:phosphatidylinositol phosphate biosynthetic process"/>
    <property type="evidence" value="ECO:0007669"/>
    <property type="project" value="TreeGrafter"/>
</dbReference>
<reference evidence="9" key="3">
    <citation type="submission" date="2025-09" db="UniProtKB">
        <authorList>
            <consortium name="Ensembl"/>
        </authorList>
    </citation>
    <scope>IDENTIFICATION</scope>
</reference>
<feature type="compositionally biased region" description="Polar residues" evidence="8">
    <location>
        <begin position="251"/>
        <end position="269"/>
    </location>
</feature>